<name>A0A3A4NT95_ABYX5</name>
<dbReference type="Gene3D" id="3.40.920.10">
    <property type="entry name" value="Pyruvate-ferredoxin oxidoreductase, PFOR, domain III"/>
    <property type="match status" value="1"/>
</dbReference>
<keyword evidence="1" id="KW-0560">Oxidoreductase</keyword>
<dbReference type="PANTHER" id="PTHR43854:SF1">
    <property type="entry name" value="INDOLEPYRUVATE OXIDOREDUCTASE SUBUNIT IORB"/>
    <property type="match status" value="1"/>
</dbReference>
<feature type="region of interest" description="Disordered" evidence="2">
    <location>
        <begin position="1"/>
        <end position="20"/>
    </location>
</feature>
<sequence length="248" mass="26248">MPGAHLGSEESAGDGGRGRVHGLRRMRLSLPAARHRGAEGRGVGIMKNNDCLNVIITGVGGQGNILASHILASAAINDGYQVVIGETYGQSQRGGAVMSHVRISKDVSVGPLIPTGKADVIVALEPMEALRVAAWYANPQTRCIVNPRPNYPLMVLYGAQEYPAVEELMKRLKEITAEVKVVKGTELAKEAGEAMASNVVMVGALAGSGWLPIPVEKFTGVLKDVIPRKVLTINQKAFELGIAGIRQA</sequence>
<dbReference type="InterPro" id="IPR052198">
    <property type="entry name" value="IorB_Oxidoreductase"/>
</dbReference>
<organism evidence="4 5">
    <name type="scientific">Abyssobacteria bacterium (strain SURF_5)</name>
    <dbReference type="NCBI Taxonomy" id="2093360"/>
    <lineage>
        <taxon>Bacteria</taxon>
        <taxon>Pseudomonadati</taxon>
        <taxon>Candidatus Hydrogenedentota</taxon>
        <taxon>Candidatus Abyssobacteria</taxon>
    </lineage>
</organism>
<dbReference type="AlphaFoldDB" id="A0A3A4NT95"/>
<feature type="domain" description="Pyruvate/ketoisovalerate oxidoreductase catalytic" evidence="3">
    <location>
        <begin position="60"/>
        <end position="242"/>
    </location>
</feature>
<gene>
    <name evidence="4" type="ORF">C4520_11655</name>
</gene>
<dbReference type="InterPro" id="IPR002869">
    <property type="entry name" value="Pyrv_flavodox_OxRed_cen"/>
</dbReference>
<keyword evidence="4" id="KW-0670">Pyruvate</keyword>
<dbReference type="PANTHER" id="PTHR43854">
    <property type="entry name" value="INDOLEPYRUVATE OXIDOREDUCTASE SUBUNIT IORB"/>
    <property type="match status" value="1"/>
</dbReference>
<proteinExistence type="predicted"/>
<dbReference type="Proteomes" id="UP000265882">
    <property type="component" value="Unassembled WGS sequence"/>
</dbReference>
<evidence type="ECO:0000256" key="1">
    <source>
        <dbReference type="ARBA" id="ARBA00023002"/>
    </source>
</evidence>
<evidence type="ECO:0000256" key="2">
    <source>
        <dbReference type="SAM" id="MobiDB-lite"/>
    </source>
</evidence>
<reference evidence="4 5" key="1">
    <citation type="journal article" date="2017" name="ISME J.">
        <title>Energy and carbon metabolisms in a deep terrestrial subsurface fluid microbial community.</title>
        <authorList>
            <person name="Momper L."/>
            <person name="Jungbluth S.P."/>
            <person name="Lee M.D."/>
            <person name="Amend J.P."/>
        </authorList>
    </citation>
    <scope>NUCLEOTIDE SEQUENCE [LARGE SCALE GENOMIC DNA]</scope>
    <source>
        <strain evidence="4">SURF_5</strain>
    </source>
</reference>
<accession>A0A3A4NT95</accession>
<evidence type="ECO:0000313" key="5">
    <source>
        <dbReference type="Proteomes" id="UP000265882"/>
    </source>
</evidence>
<dbReference type="SUPFAM" id="SSF53323">
    <property type="entry name" value="Pyruvate-ferredoxin oxidoreductase, PFOR, domain III"/>
    <property type="match status" value="1"/>
</dbReference>
<protein>
    <submittedName>
        <fullName evidence="4">Indolepyruvate ferredoxin oxidoreductase</fullName>
    </submittedName>
</protein>
<comment type="caution">
    <text evidence="4">The sequence shown here is derived from an EMBL/GenBank/DDBJ whole genome shotgun (WGS) entry which is preliminary data.</text>
</comment>
<dbReference type="GO" id="GO:0016903">
    <property type="term" value="F:oxidoreductase activity, acting on the aldehyde or oxo group of donors"/>
    <property type="evidence" value="ECO:0007669"/>
    <property type="project" value="InterPro"/>
</dbReference>
<dbReference type="Pfam" id="PF01558">
    <property type="entry name" value="POR"/>
    <property type="match status" value="1"/>
</dbReference>
<evidence type="ECO:0000259" key="3">
    <source>
        <dbReference type="Pfam" id="PF01558"/>
    </source>
</evidence>
<dbReference type="EMBL" id="QZKU01000078">
    <property type="protein sequence ID" value="RJP20310.1"/>
    <property type="molecule type" value="Genomic_DNA"/>
</dbReference>
<evidence type="ECO:0000313" key="4">
    <source>
        <dbReference type="EMBL" id="RJP20310.1"/>
    </source>
</evidence>
<dbReference type="InterPro" id="IPR019752">
    <property type="entry name" value="Pyrv/ketoisovalerate_OxRed_cat"/>
</dbReference>